<evidence type="ECO:0000256" key="9">
    <source>
        <dbReference type="SAM" id="Coils"/>
    </source>
</evidence>
<dbReference type="CDD" id="cd00265">
    <property type="entry name" value="MADS_MEF2_like"/>
    <property type="match status" value="1"/>
</dbReference>
<dbReference type="Pfam" id="PF01486">
    <property type="entry name" value="K-box"/>
    <property type="match status" value="1"/>
</dbReference>
<dbReference type="Pfam" id="PF03297">
    <property type="entry name" value="Ribosomal_S25"/>
    <property type="match status" value="1"/>
</dbReference>
<evidence type="ECO:0000256" key="4">
    <source>
        <dbReference type="ARBA" id="ARBA00023015"/>
    </source>
</evidence>
<keyword evidence="7" id="KW-0539">Nucleus</keyword>
<feature type="domain" description="MADS-box" evidence="11">
    <location>
        <begin position="1"/>
        <end position="61"/>
    </location>
</feature>
<dbReference type="SUPFAM" id="SSF55455">
    <property type="entry name" value="SRF-like"/>
    <property type="match status" value="1"/>
</dbReference>
<name>A0ABD3EKN7_9LAMI</name>
<dbReference type="Pfam" id="PF00319">
    <property type="entry name" value="SRF-TF"/>
    <property type="match status" value="1"/>
</dbReference>
<feature type="coiled-coil region" evidence="9">
    <location>
        <begin position="149"/>
        <end position="176"/>
    </location>
</feature>
<proteinExistence type="inferred from homology"/>
<dbReference type="InterPro" id="IPR004977">
    <property type="entry name" value="Ribosomal_eS25"/>
</dbReference>
<dbReference type="EMBL" id="JAVIJP010000002">
    <property type="protein sequence ID" value="KAL3654990.1"/>
    <property type="molecule type" value="Genomic_DNA"/>
</dbReference>
<keyword evidence="14" id="KW-1185">Reference proteome</keyword>
<dbReference type="InterPro" id="IPR033896">
    <property type="entry name" value="MEF2-like_N"/>
</dbReference>
<evidence type="ECO:0000256" key="5">
    <source>
        <dbReference type="ARBA" id="ARBA00023125"/>
    </source>
</evidence>
<sequence>MGRGKVELKRIENPTNRQVTFSKRRNGLLKKAFELSVLCDAEIALLIFSPSGKAYHFSSHDVTKTITRYKIEVGITKSDEEGIASMEVWRNEIEELRRVVADLEARQNHFAGENLSGLEMKELKLLERQLRVGVERIRSKKRRIIMEHINYLKKKHKDLQDENNNLQKKLQELQEPSQSSIILHSDPDMVFQGILYLTVMSLLSKLRLVTVDVTGTLIAYKGELGDYYCMAAKSIGLPCLATDFLLHSKKRKIKQISRLLLVLISCPRQCILKIELYICSFVKWSKGKQKKKVNNLVLFDKSTYDKLLSEAPKYKLITPSVLSDRLREAVDDLMVDTHELGGSAVVVDRATPKENDYRPISRVPHCGGGGGGLGGG</sequence>
<gene>
    <name evidence="13" type="ORF">CASFOL_000776</name>
</gene>
<accession>A0ABD3EKN7</accession>
<evidence type="ECO:0000256" key="3">
    <source>
        <dbReference type="ARBA" id="ARBA00022980"/>
    </source>
</evidence>
<evidence type="ECO:0000259" key="11">
    <source>
        <dbReference type="PROSITE" id="PS50066"/>
    </source>
</evidence>
<dbReference type="PROSITE" id="PS50066">
    <property type="entry name" value="MADS_BOX_2"/>
    <property type="match status" value="1"/>
</dbReference>
<keyword evidence="8" id="KW-0687">Ribonucleoprotein</keyword>
<dbReference type="AlphaFoldDB" id="A0ABD3EKN7"/>
<dbReference type="InterPro" id="IPR036879">
    <property type="entry name" value="TF_MADSbox_sf"/>
</dbReference>
<comment type="caution">
    <text evidence="13">The sequence shown here is derived from an EMBL/GenBank/DDBJ whole genome shotgun (WGS) entry which is preliminary data.</text>
</comment>
<evidence type="ECO:0000313" key="14">
    <source>
        <dbReference type="Proteomes" id="UP001632038"/>
    </source>
</evidence>
<evidence type="ECO:0000256" key="1">
    <source>
        <dbReference type="ARBA" id="ARBA00004123"/>
    </source>
</evidence>
<keyword evidence="5" id="KW-0238">DNA-binding</keyword>
<dbReference type="GO" id="GO:0005634">
    <property type="term" value="C:nucleus"/>
    <property type="evidence" value="ECO:0007669"/>
    <property type="project" value="UniProtKB-SubCell"/>
</dbReference>
<dbReference type="PRINTS" id="PR00404">
    <property type="entry name" value="MADSDOMAIN"/>
</dbReference>
<reference evidence="14" key="1">
    <citation type="journal article" date="2024" name="IScience">
        <title>Strigolactones Initiate the Formation of Haustorium-like Structures in Castilleja.</title>
        <authorList>
            <person name="Buerger M."/>
            <person name="Peterson D."/>
            <person name="Chory J."/>
        </authorList>
    </citation>
    <scope>NUCLEOTIDE SEQUENCE [LARGE SCALE GENOMIC DNA]</scope>
</reference>
<comment type="similarity">
    <text evidence="2">Belongs to the eukaryotic ribosomal protein eS25 family.</text>
</comment>
<organism evidence="13 14">
    <name type="scientific">Castilleja foliolosa</name>
    <dbReference type="NCBI Taxonomy" id="1961234"/>
    <lineage>
        <taxon>Eukaryota</taxon>
        <taxon>Viridiplantae</taxon>
        <taxon>Streptophyta</taxon>
        <taxon>Embryophyta</taxon>
        <taxon>Tracheophyta</taxon>
        <taxon>Spermatophyta</taxon>
        <taxon>Magnoliopsida</taxon>
        <taxon>eudicotyledons</taxon>
        <taxon>Gunneridae</taxon>
        <taxon>Pentapetalae</taxon>
        <taxon>asterids</taxon>
        <taxon>lamiids</taxon>
        <taxon>Lamiales</taxon>
        <taxon>Orobanchaceae</taxon>
        <taxon>Pedicularideae</taxon>
        <taxon>Castillejinae</taxon>
        <taxon>Castilleja</taxon>
    </lineage>
</organism>
<feature type="compositionally biased region" description="Gly residues" evidence="10">
    <location>
        <begin position="366"/>
        <end position="376"/>
    </location>
</feature>
<evidence type="ECO:0000259" key="12">
    <source>
        <dbReference type="PROSITE" id="PS51297"/>
    </source>
</evidence>
<evidence type="ECO:0000256" key="7">
    <source>
        <dbReference type="ARBA" id="ARBA00023242"/>
    </source>
</evidence>
<evidence type="ECO:0000256" key="8">
    <source>
        <dbReference type="ARBA" id="ARBA00023274"/>
    </source>
</evidence>
<dbReference type="InterPro" id="IPR002487">
    <property type="entry name" value="TF_Kbox"/>
</dbReference>
<keyword evidence="6" id="KW-0804">Transcription</keyword>
<feature type="region of interest" description="Disordered" evidence="10">
    <location>
        <begin position="355"/>
        <end position="376"/>
    </location>
</feature>
<keyword evidence="9" id="KW-0175">Coiled coil</keyword>
<keyword evidence="3" id="KW-0689">Ribosomal protein</keyword>
<evidence type="ECO:0000313" key="13">
    <source>
        <dbReference type="EMBL" id="KAL3654990.1"/>
    </source>
</evidence>
<feature type="domain" description="K-box" evidence="12">
    <location>
        <begin position="86"/>
        <end position="176"/>
    </location>
</feature>
<evidence type="ECO:0000256" key="10">
    <source>
        <dbReference type="SAM" id="MobiDB-lite"/>
    </source>
</evidence>
<dbReference type="Gene3D" id="3.40.1810.10">
    <property type="entry name" value="Transcription factor, MADS-box"/>
    <property type="match status" value="1"/>
</dbReference>
<dbReference type="Proteomes" id="UP001632038">
    <property type="component" value="Unassembled WGS sequence"/>
</dbReference>
<dbReference type="PROSITE" id="PS51297">
    <property type="entry name" value="K_BOX"/>
    <property type="match status" value="1"/>
</dbReference>
<dbReference type="Gene3D" id="3.30.63.20">
    <property type="match status" value="1"/>
</dbReference>
<dbReference type="GO" id="GO:1990904">
    <property type="term" value="C:ribonucleoprotein complex"/>
    <property type="evidence" value="ECO:0007669"/>
    <property type="project" value="UniProtKB-KW"/>
</dbReference>
<protein>
    <submittedName>
        <fullName evidence="13">Uncharacterized protein</fullName>
    </submittedName>
</protein>
<dbReference type="SMART" id="SM00432">
    <property type="entry name" value="MADS"/>
    <property type="match status" value="1"/>
</dbReference>
<comment type="subcellular location">
    <subcellularLocation>
        <location evidence="1">Nucleus</location>
    </subcellularLocation>
</comment>
<evidence type="ECO:0000256" key="6">
    <source>
        <dbReference type="ARBA" id="ARBA00023163"/>
    </source>
</evidence>
<keyword evidence="4" id="KW-0805">Transcription regulation</keyword>
<dbReference type="GO" id="GO:0003677">
    <property type="term" value="F:DNA binding"/>
    <property type="evidence" value="ECO:0007669"/>
    <property type="project" value="UniProtKB-KW"/>
</dbReference>
<dbReference type="InterPro" id="IPR050142">
    <property type="entry name" value="MADS-box/MEF2_TF"/>
</dbReference>
<evidence type="ECO:0000256" key="2">
    <source>
        <dbReference type="ARBA" id="ARBA00009106"/>
    </source>
</evidence>
<dbReference type="PANTHER" id="PTHR48019">
    <property type="entry name" value="SERUM RESPONSE FACTOR HOMOLOG"/>
    <property type="match status" value="1"/>
</dbReference>
<dbReference type="GO" id="GO:0005840">
    <property type="term" value="C:ribosome"/>
    <property type="evidence" value="ECO:0007669"/>
    <property type="project" value="UniProtKB-KW"/>
</dbReference>
<dbReference type="InterPro" id="IPR002100">
    <property type="entry name" value="TF_MADSbox"/>
</dbReference>